<evidence type="ECO:0000256" key="4">
    <source>
        <dbReference type="ARBA" id="ARBA00022475"/>
    </source>
</evidence>
<gene>
    <name evidence="9" type="ORF">SD72_07200</name>
</gene>
<dbReference type="InterPro" id="IPR002549">
    <property type="entry name" value="AI-2E-like"/>
</dbReference>
<evidence type="ECO:0000256" key="7">
    <source>
        <dbReference type="ARBA" id="ARBA00023136"/>
    </source>
</evidence>
<dbReference type="PANTHER" id="PTHR21716">
    <property type="entry name" value="TRANSMEMBRANE PROTEIN"/>
    <property type="match status" value="1"/>
</dbReference>
<dbReference type="GO" id="GO:0005886">
    <property type="term" value="C:plasma membrane"/>
    <property type="evidence" value="ECO:0007669"/>
    <property type="project" value="UniProtKB-SubCell"/>
</dbReference>
<evidence type="ECO:0000256" key="1">
    <source>
        <dbReference type="ARBA" id="ARBA00004651"/>
    </source>
</evidence>
<reference evidence="9 10" key="1">
    <citation type="submission" date="2015-01" db="EMBL/GenBank/DDBJ databases">
        <title>Draft genome sequence of Leucobacter komagatae strain VKM ST2845.</title>
        <authorList>
            <person name="Karlyshev A.V."/>
            <person name="Kudryashova E.B."/>
        </authorList>
    </citation>
    <scope>NUCLEOTIDE SEQUENCE [LARGE SCALE GENOMIC DNA]</scope>
    <source>
        <strain evidence="9 10">VKM ST2845</strain>
    </source>
</reference>
<dbReference type="RefSeq" id="WP_042543765.1">
    <property type="nucleotide sequence ID" value="NZ_JXSQ01000007.1"/>
</dbReference>
<keyword evidence="4" id="KW-1003">Cell membrane</keyword>
<evidence type="ECO:0000256" key="6">
    <source>
        <dbReference type="ARBA" id="ARBA00022989"/>
    </source>
</evidence>
<evidence type="ECO:0000313" key="10">
    <source>
        <dbReference type="Proteomes" id="UP000032120"/>
    </source>
</evidence>
<keyword evidence="5 8" id="KW-0812">Transmembrane</keyword>
<evidence type="ECO:0000313" key="9">
    <source>
        <dbReference type="EMBL" id="KIP52742.1"/>
    </source>
</evidence>
<dbReference type="GO" id="GO:0055085">
    <property type="term" value="P:transmembrane transport"/>
    <property type="evidence" value="ECO:0007669"/>
    <property type="project" value="TreeGrafter"/>
</dbReference>
<keyword evidence="10" id="KW-1185">Reference proteome</keyword>
<keyword evidence="6 8" id="KW-1133">Transmembrane helix</keyword>
<keyword evidence="7 8" id="KW-0472">Membrane</keyword>
<sequence length="400" mass="42874">MEEPNKTTDQASPTERAEQELPLGMRVAAAWSWRLIIIAVAAGGLIWGIVQVRIIVIPLLIAILLTALLNPLVEWFVRRGLPRWSGIVAALGVFVAALWALIWLIVTQLREGFGDFSKRSVEVWNEILEWVRHNTLGIPVDQLQDFVDQALKLLEDNQGTLWTGALGVATTATQLVAGLLLTIFSLVFLLIDGKRIWYWVVGFAPARAHAAFDASGRAGWVSVGQYVRVQIFVAFVDAFGIGLGAAILGVPFPVPIAILVFLGSFIPFLGAIVTGGLAAFIALVYNGPVTALIMVGVVVLVNQIEGHVLQPLVMGNAVRVHPLGVVLAVTTGTLLAGIPGALFAVPIAAAANAIVSVLVKKQWQSGTDPAAEFHRRDQVHRVAKARAKSVAKHARKGPIA</sequence>
<organism evidence="9 10">
    <name type="scientific">Leucobacter komagatae</name>
    <dbReference type="NCBI Taxonomy" id="55969"/>
    <lineage>
        <taxon>Bacteria</taxon>
        <taxon>Bacillati</taxon>
        <taxon>Actinomycetota</taxon>
        <taxon>Actinomycetes</taxon>
        <taxon>Micrococcales</taxon>
        <taxon>Microbacteriaceae</taxon>
        <taxon>Leucobacter</taxon>
    </lineage>
</organism>
<evidence type="ECO:0000256" key="8">
    <source>
        <dbReference type="SAM" id="Phobius"/>
    </source>
</evidence>
<feature type="transmembrane region" description="Helical" evidence="8">
    <location>
        <begin position="31"/>
        <end position="49"/>
    </location>
</feature>
<dbReference type="Proteomes" id="UP000032120">
    <property type="component" value="Unassembled WGS sequence"/>
</dbReference>
<name>A0A0D0INT5_9MICO</name>
<keyword evidence="3" id="KW-0813">Transport</keyword>
<feature type="transmembrane region" description="Helical" evidence="8">
    <location>
        <begin position="231"/>
        <end position="250"/>
    </location>
</feature>
<feature type="transmembrane region" description="Helical" evidence="8">
    <location>
        <begin position="292"/>
        <end position="314"/>
    </location>
</feature>
<comment type="subcellular location">
    <subcellularLocation>
        <location evidence="1">Cell membrane</location>
        <topology evidence="1">Multi-pass membrane protein</topology>
    </subcellularLocation>
</comment>
<accession>A0A0D0INT5</accession>
<proteinExistence type="inferred from homology"/>
<dbReference type="PANTHER" id="PTHR21716:SF53">
    <property type="entry name" value="PERMEASE PERM-RELATED"/>
    <property type="match status" value="1"/>
</dbReference>
<comment type="similarity">
    <text evidence="2">Belongs to the autoinducer-2 exporter (AI-2E) (TC 2.A.86) family.</text>
</comment>
<feature type="transmembrane region" description="Helical" evidence="8">
    <location>
        <begin position="334"/>
        <end position="359"/>
    </location>
</feature>
<feature type="transmembrane region" description="Helical" evidence="8">
    <location>
        <begin position="55"/>
        <end position="77"/>
    </location>
</feature>
<dbReference type="AlphaFoldDB" id="A0A0D0INT5"/>
<evidence type="ECO:0000256" key="2">
    <source>
        <dbReference type="ARBA" id="ARBA00009773"/>
    </source>
</evidence>
<dbReference type="Pfam" id="PF01594">
    <property type="entry name" value="AI-2E_transport"/>
    <property type="match status" value="1"/>
</dbReference>
<evidence type="ECO:0000256" key="3">
    <source>
        <dbReference type="ARBA" id="ARBA00022448"/>
    </source>
</evidence>
<feature type="transmembrane region" description="Helical" evidence="8">
    <location>
        <begin position="84"/>
        <end position="106"/>
    </location>
</feature>
<feature type="transmembrane region" description="Helical" evidence="8">
    <location>
        <begin position="161"/>
        <end position="191"/>
    </location>
</feature>
<evidence type="ECO:0000256" key="5">
    <source>
        <dbReference type="ARBA" id="ARBA00022692"/>
    </source>
</evidence>
<comment type="caution">
    <text evidence="9">The sequence shown here is derived from an EMBL/GenBank/DDBJ whole genome shotgun (WGS) entry which is preliminary data.</text>
</comment>
<protein>
    <submittedName>
        <fullName evidence="9">Permease</fullName>
    </submittedName>
</protein>
<dbReference type="EMBL" id="JXSQ01000007">
    <property type="protein sequence ID" value="KIP52742.1"/>
    <property type="molecule type" value="Genomic_DNA"/>
</dbReference>
<feature type="transmembrane region" description="Helical" evidence="8">
    <location>
        <begin position="256"/>
        <end position="285"/>
    </location>
</feature>